<organism evidence="9 10">
    <name type="scientific">Natronoarchaeum mannanilyticum</name>
    <dbReference type="NCBI Taxonomy" id="926360"/>
    <lineage>
        <taxon>Archaea</taxon>
        <taxon>Methanobacteriati</taxon>
        <taxon>Methanobacteriota</taxon>
        <taxon>Stenosarchaea group</taxon>
        <taxon>Halobacteria</taxon>
        <taxon>Halobacteriales</taxon>
        <taxon>Natronoarchaeaceae</taxon>
    </lineage>
</organism>
<dbReference type="InterPro" id="IPR013011">
    <property type="entry name" value="PTS_EIIB_2"/>
</dbReference>
<dbReference type="InterPro" id="IPR003353">
    <property type="entry name" value="PTS_IIB_fruc"/>
</dbReference>
<keyword evidence="5" id="KW-0598">Phosphotransferase system</keyword>
<feature type="domain" description="PTS EIIB type-2" evidence="8">
    <location>
        <begin position="1"/>
        <end position="98"/>
    </location>
</feature>
<evidence type="ECO:0000256" key="3">
    <source>
        <dbReference type="ARBA" id="ARBA00022597"/>
    </source>
</evidence>
<dbReference type="PROSITE" id="PS51099">
    <property type="entry name" value="PTS_EIIB_TYPE_2"/>
    <property type="match status" value="1"/>
</dbReference>
<feature type="compositionally biased region" description="Low complexity" evidence="7">
    <location>
        <begin position="126"/>
        <end position="150"/>
    </location>
</feature>
<evidence type="ECO:0000256" key="7">
    <source>
        <dbReference type="SAM" id="MobiDB-lite"/>
    </source>
</evidence>
<accession>A0AAV3T6C6</accession>
<dbReference type="SUPFAM" id="SSF52794">
    <property type="entry name" value="PTS system IIB component-like"/>
    <property type="match status" value="1"/>
</dbReference>
<evidence type="ECO:0000256" key="6">
    <source>
        <dbReference type="ARBA" id="ARBA00022777"/>
    </source>
</evidence>
<feature type="compositionally biased region" description="Low complexity" evidence="7">
    <location>
        <begin position="105"/>
        <end position="116"/>
    </location>
</feature>
<keyword evidence="1" id="KW-0813">Transport</keyword>
<name>A0AAV3T6C6_9EURY</name>
<dbReference type="GO" id="GO:0090563">
    <property type="term" value="F:protein-phosphocysteine-sugar phosphotransferase activity"/>
    <property type="evidence" value="ECO:0007669"/>
    <property type="project" value="TreeGrafter"/>
</dbReference>
<dbReference type="GO" id="GO:0005886">
    <property type="term" value="C:plasma membrane"/>
    <property type="evidence" value="ECO:0007669"/>
    <property type="project" value="TreeGrafter"/>
</dbReference>
<keyword evidence="6" id="KW-0418">Kinase</keyword>
<keyword evidence="10" id="KW-1185">Reference proteome</keyword>
<dbReference type="GO" id="GO:0009401">
    <property type="term" value="P:phosphoenolpyruvate-dependent sugar phosphotransferase system"/>
    <property type="evidence" value="ECO:0007669"/>
    <property type="project" value="UniProtKB-KW"/>
</dbReference>
<dbReference type="GO" id="GO:0016301">
    <property type="term" value="F:kinase activity"/>
    <property type="evidence" value="ECO:0007669"/>
    <property type="project" value="UniProtKB-KW"/>
</dbReference>
<dbReference type="Proteomes" id="UP001500420">
    <property type="component" value="Unassembled WGS sequence"/>
</dbReference>
<dbReference type="Pfam" id="PF02302">
    <property type="entry name" value="PTS_IIB"/>
    <property type="match status" value="1"/>
</dbReference>
<evidence type="ECO:0000313" key="9">
    <source>
        <dbReference type="EMBL" id="GAA0663631.1"/>
    </source>
</evidence>
<evidence type="ECO:0000256" key="4">
    <source>
        <dbReference type="ARBA" id="ARBA00022679"/>
    </source>
</evidence>
<dbReference type="RefSeq" id="WP_343772309.1">
    <property type="nucleotide sequence ID" value="NZ_BAAADV010000001.1"/>
</dbReference>
<sequence length="169" mass="16921">MKFVAVTACPTGIAHSQMAAENLETTAEERGHEIHVEVQGAMGTENEIPSDAIAEADAVLIAADTSVQTDRFDGKVVVKGSVKDGVNDAGGLIDEAIERVEGDADAASAEDAGAAGDEADADDAADGSATSDDAAAASSADEPTADAGSRSADRSSDGGLVARLKKLFS</sequence>
<dbReference type="InterPro" id="IPR050864">
    <property type="entry name" value="Bacterial_PTS_Sugar_Transport"/>
</dbReference>
<keyword evidence="2" id="KW-0597">Phosphoprotein</keyword>
<evidence type="ECO:0000256" key="1">
    <source>
        <dbReference type="ARBA" id="ARBA00022448"/>
    </source>
</evidence>
<dbReference type="Gene3D" id="3.40.50.2300">
    <property type="match status" value="1"/>
</dbReference>
<gene>
    <name evidence="9" type="ORF">GCM10009020_05400</name>
</gene>
<evidence type="ECO:0000256" key="2">
    <source>
        <dbReference type="ARBA" id="ARBA00022553"/>
    </source>
</evidence>
<dbReference type="EMBL" id="BAAADV010000001">
    <property type="protein sequence ID" value="GAA0663631.1"/>
    <property type="molecule type" value="Genomic_DNA"/>
</dbReference>
<dbReference type="InterPro" id="IPR003501">
    <property type="entry name" value="PTS_EIIB_2/3"/>
</dbReference>
<evidence type="ECO:0000313" key="10">
    <source>
        <dbReference type="Proteomes" id="UP001500420"/>
    </source>
</evidence>
<dbReference type="InterPro" id="IPR036095">
    <property type="entry name" value="PTS_EIIB-like_sf"/>
</dbReference>
<dbReference type="NCBIfam" id="TIGR00829">
    <property type="entry name" value="FRU"/>
    <property type="match status" value="1"/>
</dbReference>
<comment type="caution">
    <text evidence="9">The sequence shown here is derived from an EMBL/GenBank/DDBJ whole genome shotgun (WGS) entry which is preliminary data.</text>
</comment>
<dbReference type="AlphaFoldDB" id="A0AAV3T6C6"/>
<feature type="region of interest" description="Disordered" evidence="7">
    <location>
        <begin position="101"/>
        <end position="157"/>
    </location>
</feature>
<keyword evidence="4" id="KW-0808">Transferase</keyword>
<reference evidence="9 10" key="1">
    <citation type="journal article" date="2019" name="Int. J. Syst. Evol. Microbiol.">
        <title>The Global Catalogue of Microorganisms (GCM) 10K type strain sequencing project: providing services to taxonomists for standard genome sequencing and annotation.</title>
        <authorList>
            <consortium name="The Broad Institute Genomics Platform"/>
            <consortium name="The Broad Institute Genome Sequencing Center for Infectious Disease"/>
            <person name="Wu L."/>
            <person name="Ma J."/>
        </authorList>
    </citation>
    <scope>NUCLEOTIDE SEQUENCE [LARGE SCALE GENOMIC DNA]</scope>
    <source>
        <strain evidence="9 10">JCM 16328</strain>
    </source>
</reference>
<dbReference type="PANTHER" id="PTHR30505:SF0">
    <property type="entry name" value="FRUCTOSE-LIKE PTS SYSTEM EIIBC COMPONENT-RELATED"/>
    <property type="match status" value="1"/>
</dbReference>
<dbReference type="CDD" id="cd05569">
    <property type="entry name" value="PTS_IIB_fructose"/>
    <property type="match status" value="1"/>
</dbReference>
<keyword evidence="3" id="KW-0762">Sugar transport</keyword>
<evidence type="ECO:0000259" key="8">
    <source>
        <dbReference type="PROSITE" id="PS51099"/>
    </source>
</evidence>
<dbReference type="GO" id="GO:0022877">
    <property type="term" value="F:protein-N(PI)-phosphohistidine-fructose phosphotransferase system transporter activity"/>
    <property type="evidence" value="ECO:0007669"/>
    <property type="project" value="InterPro"/>
</dbReference>
<protein>
    <recommendedName>
        <fullName evidence="8">PTS EIIB type-2 domain-containing protein</fullName>
    </recommendedName>
</protein>
<proteinExistence type="predicted"/>
<evidence type="ECO:0000256" key="5">
    <source>
        <dbReference type="ARBA" id="ARBA00022683"/>
    </source>
</evidence>
<dbReference type="PANTHER" id="PTHR30505">
    <property type="entry name" value="FRUCTOSE-LIKE PERMEASE"/>
    <property type="match status" value="1"/>
</dbReference>